<evidence type="ECO:0000259" key="2">
    <source>
        <dbReference type="PROSITE" id="PS50969"/>
    </source>
</evidence>
<keyword evidence="4" id="KW-1185">Reference proteome</keyword>
<comment type="subunit">
    <text evidence="1">Component of the TIM23 complex.</text>
</comment>
<reference evidence="4" key="1">
    <citation type="submission" date="2016-11" db="EMBL/GenBank/DDBJ databases">
        <authorList>
            <person name="Guldener U."/>
        </authorList>
    </citation>
    <scope>NUCLEOTIDE SEQUENCE [LARGE SCALE GENOMIC DNA]</scope>
</reference>
<dbReference type="Gene3D" id="3.40.50.1000">
    <property type="entry name" value="HAD superfamily/HAD-like"/>
    <property type="match status" value="1"/>
</dbReference>
<dbReference type="Pfam" id="PF03031">
    <property type="entry name" value="NIF"/>
    <property type="match status" value="1"/>
</dbReference>
<accession>A0A1L0B533</accession>
<evidence type="ECO:0000313" key="4">
    <source>
        <dbReference type="Proteomes" id="UP000183365"/>
    </source>
</evidence>
<dbReference type="InterPro" id="IPR004274">
    <property type="entry name" value="FCP1_dom"/>
</dbReference>
<keyword evidence="1" id="KW-0811">Translocation</keyword>
<dbReference type="GO" id="GO:0015031">
    <property type="term" value="P:protein transport"/>
    <property type="evidence" value="ECO:0007669"/>
    <property type="project" value="UniProtKB-KW"/>
</dbReference>
<keyword evidence="1" id="KW-0813">Transport</keyword>
<dbReference type="EMBL" id="FQNF01000128">
    <property type="protein sequence ID" value="SGZ41664.1"/>
    <property type="molecule type" value="Genomic_DNA"/>
</dbReference>
<keyword evidence="1" id="KW-0472">Membrane</keyword>
<keyword evidence="1" id="KW-0496">Mitochondrion</keyword>
<dbReference type="GO" id="GO:0005744">
    <property type="term" value="C:TIM23 mitochondrial import inner membrane translocase complex"/>
    <property type="evidence" value="ECO:0007669"/>
    <property type="project" value="UniProtKB-UniRule"/>
</dbReference>
<comment type="similarity">
    <text evidence="1">Belongs to the TIM50 family.</text>
</comment>
<dbReference type="SUPFAM" id="SSF56784">
    <property type="entry name" value="HAD-like"/>
    <property type="match status" value="1"/>
</dbReference>
<keyword evidence="1" id="KW-0809">Transit peptide</keyword>
<dbReference type="OrthoDB" id="277011at2759"/>
<proteinExistence type="inferred from homology"/>
<comment type="function">
    <text evidence="1">Essential component of the TIM23 complex, a complex that mediates the translocation of transit peptide-containing proteins across the mitochondrial inner membrane.</text>
</comment>
<dbReference type="Proteomes" id="UP000183365">
    <property type="component" value="Unassembled WGS sequence"/>
</dbReference>
<sequence>MNTIINVSNIFFKSKVDQTNKQKQHDSSIIDQDSISNQKIIDKENYNVEDTLVKEEIKIQKLRNSSHKPKQSILKIFNTVLYEFLIMFFYIILSPFYFFDTYTTKINSSSSLDKNGKDYDVSIEIVDKEPGNEHQERLFFPKKLIPQSVLTKKKVLILDLDETLIHSTNLSEELNNKFENANSEEMYILDKNGTTISMDTKNATSMKNFNKVDSFQIEVSFKLPKSTNIPPIFANSRNSEQTEVTSIYKVYQRPYLLQFLKTCSIWYDIIIYTASLREYSEPIINQLEQLSGANFTNRLYRKDCKMTPSGYVKPLDLIVDMYTPMDLKTTESTGNFNGNDTFNAQRRVKGSKIISKESMIIIDNMPVSFKEDVDNGIQINSWYGDPRDIELLKLLPLLEGLRNVADVRLVLGLRNINSDMLN</sequence>
<organism evidence="3 4">
    <name type="scientific">Hanseniaspora guilliermondii</name>
    <dbReference type="NCBI Taxonomy" id="56406"/>
    <lineage>
        <taxon>Eukaryota</taxon>
        <taxon>Fungi</taxon>
        <taxon>Dikarya</taxon>
        <taxon>Ascomycota</taxon>
        <taxon>Saccharomycotina</taxon>
        <taxon>Saccharomycetes</taxon>
        <taxon>Saccharomycodales</taxon>
        <taxon>Saccharomycodaceae</taxon>
        <taxon>Hanseniaspora</taxon>
    </lineage>
</organism>
<dbReference type="InterPro" id="IPR036412">
    <property type="entry name" value="HAD-like_sf"/>
</dbReference>
<dbReference type="AlphaFoldDB" id="A0A1L0B533"/>
<dbReference type="PANTHER" id="PTHR12210">
    <property type="entry name" value="DULLARD PROTEIN PHOSPHATASE"/>
    <property type="match status" value="1"/>
</dbReference>
<evidence type="ECO:0000313" key="3">
    <source>
        <dbReference type="EMBL" id="SGZ41664.1"/>
    </source>
</evidence>
<comment type="subcellular location">
    <subcellularLocation>
        <location evidence="1">Mitochondrion inner membrane</location>
        <topology evidence="1">Single-pass membrane protein</topology>
    </subcellularLocation>
</comment>
<dbReference type="PROSITE" id="PS50969">
    <property type="entry name" value="FCP1"/>
    <property type="match status" value="1"/>
</dbReference>
<dbReference type="InterPro" id="IPR023214">
    <property type="entry name" value="HAD_sf"/>
</dbReference>
<feature type="transmembrane region" description="Helical" evidence="1">
    <location>
        <begin position="80"/>
        <end position="99"/>
    </location>
</feature>
<protein>
    <recommendedName>
        <fullName evidence="1">Mitochondrial import inner membrane translocase subunit TIM50</fullName>
    </recommendedName>
</protein>
<gene>
    <name evidence="3" type="ORF">HGUI_03865</name>
</gene>
<dbReference type="VEuPathDB" id="FungiDB:HGUI_03865"/>
<keyword evidence="1" id="KW-0653">Protein transport</keyword>
<dbReference type="SMART" id="SM00577">
    <property type="entry name" value="CPDc"/>
    <property type="match status" value="1"/>
</dbReference>
<keyword evidence="1" id="KW-0812">Transmembrane</keyword>
<evidence type="ECO:0000256" key="1">
    <source>
        <dbReference type="RuleBase" id="RU365079"/>
    </source>
</evidence>
<dbReference type="InterPro" id="IPR050365">
    <property type="entry name" value="TIM50"/>
</dbReference>
<feature type="domain" description="FCP1 homology" evidence="2">
    <location>
        <begin position="149"/>
        <end position="401"/>
    </location>
</feature>
<keyword evidence="1" id="KW-1133">Transmembrane helix</keyword>
<name>A0A1L0B533_9ASCO</name>